<dbReference type="PROSITE" id="PS01124">
    <property type="entry name" value="HTH_ARAC_FAMILY_2"/>
    <property type="match status" value="1"/>
</dbReference>
<dbReference type="Gene3D" id="3.30.565.10">
    <property type="entry name" value="Histidine kinase-like ATPase, C-terminal domain"/>
    <property type="match status" value="1"/>
</dbReference>
<dbReference type="InterPro" id="IPR015943">
    <property type="entry name" value="WD40/YVTN_repeat-like_dom_sf"/>
</dbReference>
<evidence type="ECO:0000259" key="13">
    <source>
        <dbReference type="PROSITE" id="PS01124"/>
    </source>
</evidence>
<dbReference type="Gene3D" id="1.10.287.130">
    <property type="match status" value="1"/>
</dbReference>
<dbReference type="Pfam" id="PF07495">
    <property type="entry name" value="Y_Y_Y"/>
    <property type="match status" value="1"/>
</dbReference>
<evidence type="ECO:0000256" key="8">
    <source>
        <dbReference type="ARBA" id="ARBA00023012"/>
    </source>
</evidence>
<dbReference type="RefSeq" id="WP_121197616.1">
    <property type="nucleotide sequence ID" value="NZ_RBKU01000001.1"/>
</dbReference>
<comment type="caution">
    <text evidence="16">The sequence shown here is derived from an EMBL/GenBank/DDBJ whole genome shotgun (WGS) entry which is preliminary data.</text>
</comment>
<dbReference type="PRINTS" id="PR00344">
    <property type="entry name" value="BCTRLSENSOR"/>
</dbReference>
<dbReference type="FunFam" id="2.60.40.10:FF:000791">
    <property type="entry name" value="Two-component system sensor histidine kinase/response regulator"/>
    <property type="match status" value="1"/>
</dbReference>
<dbReference type="CDD" id="cd00082">
    <property type="entry name" value="HisKA"/>
    <property type="match status" value="1"/>
</dbReference>
<dbReference type="PROSITE" id="PS50109">
    <property type="entry name" value="HIS_KIN"/>
    <property type="match status" value="1"/>
</dbReference>
<dbReference type="GO" id="GO:0003700">
    <property type="term" value="F:DNA-binding transcription factor activity"/>
    <property type="evidence" value="ECO:0007669"/>
    <property type="project" value="InterPro"/>
</dbReference>
<feature type="domain" description="HTH araC/xylS-type" evidence="13">
    <location>
        <begin position="1267"/>
        <end position="1365"/>
    </location>
</feature>
<dbReference type="InterPro" id="IPR013783">
    <property type="entry name" value="Ig-like_fold"/>
</dbReference>
<evidence type="ECO:0000313" key="16">
    <source>
        <dbReference type="EMBL" id="RKR81968.1"/>
    </source>
</evidence>
<evidence type="ECO:0000256" key="6">
    <source>
        <dbReference type="ARBA" id="ARBA00022777"/>
    </source>
</evidence>
<evidence type="ECO:0000259" key="15">
    <source>
        <dbReference type="PROSITE" id="PS50110"/>
    </source>
</evidence>
<dbReference type="InterPro" id="IPR036890">
    <property type="entry name" value="HATPase_C_sf"/>
</dbReference>
<evidence type="ECO:0000256" key="4">
    <source>
        <dbReference type="ARBA" id="ARBA00022679"/>
    </source>
</evidence>
<dbReference type="GO" id="GO:0000155">
    <property type="term" value="F:phosphorelay sensor kinase activity"/>
    <property type="evidence" value="ECO:0007669"/>
    <property type="project" value="InterPro"/>
</dbReference>
<dbReference type="EMBL" id="RBKU01000001">
    <property type="protein sequence ID" value="RKR81968.1"/>
    <property type="molecule type" value="Genomic_DNA"/>
</dbReference>
<keyword evidence="5" id="KW-0547">Nucleotide-binding</keyword>
<dbReference type="Pfam" id="PF00072">
    <property type="entry name" value="Response_reg"/>
    <property type="match status" value="1"/>
</dbReference>
<evidence type="ECO:0000313" key="17">
    <source>
        <dbReference type="Proteomes" id="UP000268007"/>
    </source>
</evidence>
<name>A0A495J0T7_9SPHI</name>
<dbReference type="OrthoDB" id="9809670at2"/>
<dbReference type="InterPro" id="IPR003661">
    <property type="entry name" value="HisK_dim/P_dom"/>
</dbReference>
<keyword evidence="11" id="KW-0804">Transcription</keyword>
<comment type="catalytic activity">
    <reaction evidence="1">
        <text>ATP + protein L-histidine = ADP + protein N-phospho-L-histidine.</text>
        <dbReference type="EC" id="2.7.13.3"/>
    </reaction>
</comment>
<evidence type="ECO:0000256" key="2">
    <source>
        <dbReference type="ARBA" id="ARBA00012438"/>
    </source>
</evidence>
<dbReference type="InterPro" id="IPR009057">
    <property type="entry name" value="Homeodomain-like_sf"/>
</dbReference>
<feature type="domain" description="Response regulatory" evidence="15">
    <location>
        <begin position="1121"/>
        <end position="1235"/>
    </location>
</feature>
<protein>
    <recommendedName>
        <fullName evidence="2">histidine kinase</fullName>
        <ecNumber evidence="2">2.7.13.3</ecNumber>
    </recommendedName>
</protein>
<dbReference type="GO" id="GO:0043565">
    <property type="term" value="F:sequence-specific DNA binding"/>
    <property type="evidence" value="ECO:0007669"/>
    <property type="project" value="InterPro"/>
</dbReference>
<dbReference type="Gene3D" id="2.60.40.10">
    <property type="entry name" value="Immunoglobulins"/>
    <property type="match status" value="1"/>
</dbReference>
<reference evidence="16 17" key="1">
    <citation type="submission" date="2018-10" db="EMBL/GenBank/DDBJ databases">
        <title>Genomic Encyclopedia of Archaeal and Bacterial Type Strains, Phase II (KMG-II): from individual species to whole genera.</title>
        <authorList>
            <person name="Goeker M."/>
        </authorList>
    </citation>
    <scope>NUCLEOTIDE SEQUENCE [LARGE SCALE GENOMIC DNA]</scope>
    <source>
        <strain evidence="16 17">DSM 18602</strain>
    </source>
</reference>
<dbReference type="FunFam" id="1.10.287.130:FF:000045">
    <property type="entry name" value="Two-component system sensor histidine kinase/response regulator"/>
    <property type="match status" value="1"/>
</dbReference>
<evidence type="ECO:0000256" key="9">
    <source>
        <dbReference type="ARBA" id="ARBA00023015"/>
    </source>
</evidence>
<dbReference type="Pfam" id="PF12833">
    <property type="entry name" value="HTH_18"/>
    <property type="match status" value="1"/>
</dbReference>
<keyword evidence="6 16" id="KW-0418">Kinase</keyword>
<dbReference type="InterPro" id="IPR011006">
    <property type="entry name" value="CheY-like_superfamily"/>
</dbReference>
<dbReference type="GO" id="GO:0005524">
    <property type="term" value="F:ATP binding"/>
    <property type="evidence" value="ECO:0007669"/>
    <property type="project" value="UniProtKB-KW"/>
</dbReference>
<dbReference type="InterPro" id="IPR005467">
    <property type="entry name" value="His_kinase_dom"/>
</dbReference>
<dbReference type="Gene3D" id="1.10.10.60">
    <property type="entry name" value="Homeodomain-like"/>
    <property type="match status" value="1"/>
</dbReference>
<evidence type="ECO:0000256" key="3">
    <source>
        <dbReference type="ARBA" id="ARBA00022553"/>
    </source>
</evidence>
<keyword evidence="9" id="KW-0805">Transcription regulation</keyword>
<dbReference type="PROSITE" id="PS00041">
    <property type="entry name" value="HTH_ARAC_FAMILY_1"/>
    <property type="match status" value="1"/>
</dbReference>
<sequence>MKSKYAFSTSLLIAMFILNTAVVVAQINFKHINYKNGLIQSPISSMVQDRSGYVWIGNLAGLSRYDGNEFKNFRHNSSLPNGISHNRINKIYEDKTGRLWIATGGGLNLFQKNTEQFLHFGISAAKGGANYVTSVQEDSYGKIWVSTFKGIKIVDLKSRKFISPVSLKKTGEEDLYQGYTLSLFEDKRKTLWVGVKHGLKRVDSKSGAAIPLPEPLRQNKELAAARIMVIKQDNYGDLWFGTEEHGIFRYSERNNVCTHYNENTALALPSDWINDILIRNNEVWVATRNGVAIVDLNSNSITKYNHDGADPTSLSDNSTWALLEDKTNNVWIGTYSGNINFFYPGNANFCTIGERVGNHLGLNVPIAETILEDKNKKLWIGTLGGGLNCLDRAAGLSKYYAITGLKTDKYSNDIKSLAMDSLGSLWVGTLDGLCKFNIATHTILPIRLELLVAKPGGKFINAILPDRDGVWIGTNGAGLKLVSYAGAELMTIKKENKPNGLSDNYVNALISDGNDLWIGTQGGINRYNKITHTIAIYQRNKNPVLGSNNIFCFLIDKDRHLWMGSDGGGLCYFDAKSNRIYAIRQADGLADDIVNAIVQDSSGGLWASTNNGISHIKLKKGKLPLNGNYEIENFTSANGLLSDQFLINSRLITREGEILFGGMNGITAFYPQKIIKNQRKPEILLTNLFINNQEARFGEKGDIEAPLNQLNEISLPYNKNNITVKFSALSFINPTKNVYAYKIAGLANNDKWQLIDNKNEVSLINLVPGDYVFSVKASNNDGIWNDTGRSLRLRILPPFWKTWWAYLLYAVLTLLTLAKVVQFFQSRARLERDLYNEHRENERKQKFYQMKMDFFTNISHEIRTPLTLILSPIENLYKRTYEDPAVNKQILQVKNNAERLFRLIGELMDFRKAETGNMVLYLHENNIVPFINEIYLSFMQLAESRGIQYDFEVPGPTVSLYSDNDQLEKVFFNLLSNAFKFTHDHGRIKISIATTDDTYAVIKVTDNGKGIPKEFQEKLFTNFYQVNPDKSQPGTGVGLALSKSIIELHNGNITVHSRPASATEAGETTFTVSLPYKNSVSQNVHIMAAEGGQENLNSYKLRSEIDVLNDHGFTHEDEEYTVLITEDNADLRELIADTLANYHIIACTNGAEAFDEAVDKIPDLIVSDVMMPVMNGLELCHKIKKDERTSHIPVILLTALAAHIHQINGLQTGADIYLTKPFSTKILELSVHNLLASREAMRKKFARQLPGEHTTLAFNSADEQFMSKVLKIIDDNIGDPEFGVIALGKAVGMSKTVLYKKICAVTDMSPLDFLKSVRLQKAAMLLQQKQFNVYEVSYQVGFKDRKWFSREFKKQYGKNPSELMN</sequence>
<dbReference type="InterPro" id="IPR011110">
    <property type="entry name" value="Reg_prop"/>
</dbReference>
<dbReference type="Pfam" id="PF02518">
    <property type="entry name" value="HATPase_c"/>
    <property type="match status" value="1"/>
</dbReference>
<dbReference type="InterPro" id="IPR001789">
    <property type="entry name" value="Sig_transdc_resp-reg_receiver"/>
</dbReference>
<dbReference type="InterPro" id="IPR018060">
    <property type="entry name" value="HTH_AraC"/>
</dbReference>
<dbReference type="CDD" id="cd00075">
    <property type="entry name" value="HATPase"/>
    <property type="match status" value="1"/>
</dbReference>
<feature type="domain" description="Histidine kinase" evidence="14">
    <location>
        <begin position="857"/>
        <end position="1078"/>
    </location>
</feature>
<dbReference type="InterPro" id="IPR004358">
    <property type="entry name" value="Sig_transdc_His_kin-like_C"/>
</dbReference>
<keyword evidence="17" id="KW-1185">Reference proteome</keyword>
<evidence type="ECO:0000256" key="10">
    <source>
        <dbReference type="ARBA" id="ARBA00023125"/>
    </source>
</evidence>
<keyword evidence="10" id="KW-0238">DNA-binding</keyword>
<keyword evidence="8" id="KW-0902">Two-component regulatory system</keyword>
<dbReference type="InterPro" id="IPR011123">
    <property type="entry name" value="Y_Y_Y"/>
</dbReference>
<keyword evidence="3 12" id="KW-0597">Phosphoprotein</keyword>
<evidence type="ECO:0000256" key="11">
    <source>
        <dbReference type="ARBA" id="ARBA00023163"/>
    </source>
</evidence>
<dbReference type="SUPFAM" id="SSF63829">
    <property type="entry name" value="Calcium-dependent phosphotriesterase"/>
    <property type="match status" value="3"/>
</dbReference>
<dbReference type="Pfam" id="PF07494">
    <property type="entry name" value="Reg_prop"/>
    <property type="match status" value="6"/>
</dbReference>
<dbReference type="InterPro" id="IPR003594">
    <property type="entry name" value="HATPase_dom"/>
</dbReference>
<keyword evidence="7" id="KW-0067">ATP-binding</keyword>
<dbReference type="Gene3D" id="3.40.50.2300">
    <property type="match status" value="1"/>
</dbReference>
<dbReference type="SUPFAM" id="SSF52172">
    <property type="entry name" value="CheY-like"/>
    <property type="match status" value="1"/>
</dbReference>
<evidence type="ECO:0000259" key="14">
    <source>
        <dbReference type="PROSITE" id="PS50109"/>
    </source>
</evidence>
<proteinExistence type="predicted"/>
<evidence type="ECO:0000256" key="1">
    <source>
        <dbReference type="ARBA" id="ARBA00000085"/>
    </source>
</evidence>
<dbReference type="Pfam" id="PF00512">
    <property type="entry name" value="HisKA"/>
    <property type="match status" value="1"/>
</dbReference>
<dbReference type="InterPro" id="IPR036097">
    <property type="entry name" value="HisK_dim/P_sf"/>
</dbReference>
<dbReference type="EC" id="2.7.13.3" evidence="2"/>
<accession>A0A495J0T7</accession>
<organism evidence="16 17">
    <name type="scientific">Mucilaginibacter gracilis</name>
    <dbReference type="NCBI Taxonomy" id="423350"/>
    <lineage>
        <taxon>Bacteria</taxon>
        <taxon>Pseudomonadati</taxon>
        <taxon>Bacteroidota</taxon>
        <taxon>Sphingobacteriia</taxon>
        <taxon>Sphingobacteriales</taxon>
        <taxon>Sphingobacteriaceae</taxon>
        <taxon>Mucilaginibacter</taxon>
    </lineage>
</organism>
<dbReference type="SMART" id="SM00448">
    <property type="entry name" value="REC"/>
    <property type="match status" value="1"/>
</dbReference>
<evidence type="ECO:0000256" key="5">
    <source>
        <dbReference type="ARBA" id="ARBA00022741"/>
    </source>
</evidence>
<dbReference type="SUPFAM" id="SSF46689">
    <property type="entry name" value="Homeodomain-like"/>
    <property type="match status" value="1"/>
</dbReference>
<dbReference type="Gene3D" id="2.130.10.10">
    <property type="entry name" value="YVTN repeat-like/Quinoprotein amine dehydrogenase"/>
    <property type="match status" value="3"/>
</dbReference>
<dbReference type="SMART" id="SM00387">
    <property type="entry name" value="HATPase_c"/>
    <property type="match status" value="1"/>
</dbReference>
<dbReference type="FunFam" id="3.30.565.10:FF:000037">
    <property type="entry name" value="Hybrid sensor histidine kinase/response regulator"/>
    <property type="match status" value="1"/>
</dbReference>
<keyword evidence="4" id="KW-0808">Transferase</keyword>
<dbReference type="PROSITE" id="PS50110">
    <property type="entry name" value="RESPONSE_REGULATORY"/>
    <property type="match status" value="1"/>
</dbReference>
<evidence type="ECO:0000256" key="12">
    <source>
        <dbReference type="PROSITE-ProRule" id="PRU00169"/>
    </source>
</evidence>
<dbReference type="SUPFAM" id="SSF55874">
    <property type="entry name" value="ATPase domain of HSP90 chaperone/DNA topoisomerase II/histidine kinase"/>
    <property type="match status" value="1"/>
</dbReference>
<dbReference type="SMART" id="SM00342">
    <property type="entry name" value="HTH_ARAC"/>
    <property type="match status" value="1"/>
</dbReference>
<dbReference type="SUPFAM" id="SSF47384">
    <property type="entry name" value="Homodimeric domain of signal transducing histidine kinase"/>
    <property type="match status" value="1"/>
</dbReference>
<dbReference type="Proteomes" id="UP000268007">
    <property type="component" value="Unassembled WGS sequence"/>
</dbReference>
<evidence type="ECO:0000256" key="7">
    <source>
        <dbReference type="ARBA" id="ARBA00022840"/>
    </source>
</evidence>
<dbReference type="PANTHER" id="PTHR43547:SF2">
    <property type="entry name" value="HYBRID SIGNAL TRANSDUCTION HISTIDINE KINASE C"/>
    <property type="match status" value="1"/>
</dbReference>
<dbReference type="InterPro" id="IPR018062">
    <property type="entry name" value="HTH_AraC-typ_CS"/>
</dbReference>
<feature type="modified residue" description="4-aspartylphosphate" evidence="12">
    <location>
        <position position="1168"/>
    </location>
</feature>
<dbReference type="PANTHER" id="PTHR43547">
    <property type="entry name" value="TWO-COMPONENT HISTIDINE KINASE"/>
    <property type="match status" value="1"/>
</dbReference>
<gene>
    <name evidence="16" type="ORF">BDD43_2130</name>
</gene>
<dbReference type="SMART" id="SM00388">
    <property type="entry name" value="HisKA"/>
    <property type="match status" value="1"/>
</dbReference>